<dbReference type="KEGG" id="cinf:CINF_1103"/>
<dbReference type="InterPro" id="IPR003170">
    <property type="entry name" value="MurB"/>
</dbReference>
<keyword evidence="22" id="KW-1185">Reference proteome</keyword>
<dbReference type="GO" id="GO:0008762">
    <property type="term" value="F:UDP-N-acetylmuramate dehydrogenase activity"/>
    <property type="evidence" value="ECO:0007669"/>
    <property type="project" value="UniProtKB-UniRule"/>
</dbReference>
<name>A0A7H9CHJ9_9BACT</name>
<evidence type="ECO:0000256" key="14">
    <source>
        <dbReference type="ARBA" id="ARBA00023002"/>
    </source>
</evidence>
<comment type="pathway">
    <text evidence="4 19">Cell wall biogenesis; peptidoglycan biosynthesis.</text>
</comment>
<gene>
    <name evidence="19 21" type="primary">murB</name>
    <name evidence="21" type="ORF">CINF_1103</name>
</gene>
<dbReference type="NCBIfam" id="TIGR00179">
    <property type="entry name" value="murB"/>
    <property type="match status" value="1"/>
</dbReference>
<dbReference type="GO" id="GO:0005829">
    <property type="term" value="C:cytosol"/>
    <property type="evidence" value="ECO:0007669"/>
    <property type="project" value="TreeGrafter"/>
</dbReference>
<evidence type="ECO:0000256" key="1">
    <source>
        <dbReference type="ARBA" id="ARBA00001974"/>
    </source>
</evidence>
<keyword evidence="14 19" id="KW-0560">Oxidoreductase</keyword>
<dbReference type="HAMAP" id="MF_00037">
    <property type="entry name" value="MurB"/>
    <property type="match status" value="1"/>
</dbReference>
<evidence type="ECO:0000256" key="3">
    <source>
        <dbReference type="ARBA" id="ARBA00004496"/>
    </source>
</evidence>
<evidence type="ECO:0000259" key="20">
    <source>
        <dbReference type="Pfam" id="PF02873"/>
    </source>
</evidence>
<dbReference type="GO" id="GO:0008360">
    <property type="term" value="P:regulation of cell shape"/>
    <property type="evidence" value="ECO:0007669"/>
    <property type="project" value="UniProtKB-KW"/>
</dbReference>
<evidence type="ECO:0000256" key="9">
    <source>
        <dbReference type="ARBA" id="ARBA00022630"/>
    </source>
</evidence>
<evidence type="ECO:0000256" key="13">
    <source>
        <dbReference type="ARBA" id="ARBA00022984"/>
    </source>
</evidence>
<feature type="active site" evidence="19">
    <location>
        <position position="138"/>
    </location>
</feature>
<dbReference type="GO" id="GO:0050660">
    <property type="term" value="F:flavin adenine dinucleotide binding"/>
    <property type="evidence" value="ECO:0007669"/>
    <property type="project" value="InterPro"/>
</dbReference>
<dbReference type="InterPro" id="IPR011601">
    <property type="entry name" value="MurB_C"/>
</dbReference>
<keyword evidence="7 19" id="KW-0963">Cytoplasm</keyword>
<dbReference type="InterPro" id="IPR036635">
    <property type="entry name" value="MurB_C_sf"/>
</dbReference>
<evidence type="ECO:0000256" key="16">
    <source>
        <dbReference type="ARBA" id="ARBA00023316"/>
    </source>
</evidence>
<sequence length="255" mass="27423">MRIDFAKYSSVKIGGVLDVEQITPNQSFDGIVIGGANNLLISPDFSGKLGILSDEFNYIKCENGLLKIGAKTSSKDIYKFAKNNDISGFEAIGQIPGFLGGLIKMNAGLKGLSISDNLISLNCAGKSLSKDECAFAYRKSEISGVIFEASFELRHGFNDALSKSLRLARLNQPSGASFGSIFKNPSNDSAGRLIEAAGLKGHKIGACELSKKHANFLINHGNASFNDALILINLAKKRVFECFGICLEEEVVVLY</sequence>
<evidence type="ECO:0000256" key="17">
    <source>
        <dbReference type="ARBA" id="ARBA00031026"/>
    </source>
</evidence>
<dbReference type="PANTHER" id="PTHR21071">
    <property type="entry name" value="UDP-N-ACETYLENOLPYRUVOYLGLUCOSAMINE REDUCTASE"/>
    <property type="match status" value="1"/>
</dbReference>
<comment type="function">
    <text evidence="2 19">Cell wall formation.</text>
</comment>
<comment type="cofactor">
    <cofactor evidence="1 19">
        <name>FAD</name>
        <dbReference type="ChEBI" id="CHEBI:57692"/>
    </cofactor>
</comment>
<comment type="similarity">
    <text evidence="19">Belongs to the MurB family.</text>
</comment>
<evidence type="ECO:0000256" key="15">
    <source>
        <dbReference type="ARBA" id="ARBA00023306"/>
    </source>
</evidence>
<dbReference type="UniPathway" id="UPA00219"/>
<protein>
    <recommendedName>
        <fullName evidence="6 19">UDP-N-acetylenolpyruvoylglucosamine reductase</fullName>
        <ecNumber evidence="5 19">1.3.1.98</ecNumber>
    </recommendedName>
    <alternativeName>
        <fullName evidence="17 19">UDP-N-acetylmuramate dehydrogenase</fullName>
    </alternativeName>
</protein>
<dbReference type="InterPro" id="IPR016169">
    <property type="entry name" value="FAD-bd_PCMH_sub2"/>
</dbReference>
<dbReference type="SUPFAM" id="SSF56194">
    <property type="entry name" value="Uridine diphospho-N-Acetylenolpyruvylglucosamine reductase, MurB, C-terminal domain"/>
    <property type="match status" value="1"/>
</dbReference>
<evidence type="ECO:0000256" key="11">
    <source>
        <dbReference type="ARBA" id="ARBA00022857"/>
    </source>
</evidence>
<keyword evidence="11 19" id="KW-0521">NADP</keyword>
<organism evidence="21 22">
    <name type="scientific">Candidatus Campylobacter infans</name>
    <dbReference type="NCBI Taxonomy" id="2561898"/>
    <lineage>
        <taxon>Bacteria</taxon>
        <taxon>Pseudomonadati</taxon>
        <taxon>Campylobacterota</taxon>
        <taxon>Epsilonproteobacteria</taxon>
        <taxon>Campylobacterales</taxon>
        <taxon>Campylobacteraceae</taxon>
        <taxon>Campylobacter</taxon>
    </lineage>
</organism>
<keyword evidence="16 19" id="KW-0961">Cell wall biogenesis/degradation</keyword>
<feature type="domain" description="UDP-N-acetylenolpyruvoylglucosamine reductase C-terminal" evidence="20">
    <location>
        <begin position="165"/>
        <end position="253"/>
    </location>
</feature>
<evidence type="ECO:0000256" key="6">
    <source>
        <dbReference type="ARBA" id="ARBA00015188"/>
    </source>
</evidence>
<accession>A0A7H9CHJ9</accession>
<evidence type="ECO:0000256" key="5">
    <source>
        <dbReference type="ARBA" id="ARBA00012518"/>
    </source>
</evidence>
<keyword evidence="13 19" id="KW-0573">Peptidoglycan synthesis</keyword>
<dbReference type="EC" id="1.3.1.98" evidence="5 19"/>
<evidence type="ECO:0000256" key="2">
    <source>
        <dbReference type="ARBA" id="ARBA00003921"/>
    </source>
</evidence>
<evidence type="ECO:0000256" key="18">
    <source>
        <dbReference type="ARBA" id="ARBA00048914"/>
    </source>
</evidence>
<evidence type="ECO:0000313" key="22">
    <source>
        <dbReference type="Proteomes" id="UP000509414"/>
    </source>
</evidence>
<evidence type="ECO:0000256" key="19">
    <source>
        <dbReference type="HAMAP-Rule" id="MF_00037"/>
    </source>
</evidence>
<dbReference type="InterPro" id="IPR036318">
    <property type="entry name" value="FAD-bd_PCMH-like_sf"/>
</dbReference>
<dbReference type="Pfam" id="PF02873">
    <property type="entry name" value="MurB_C"/>
    <property type="match status" value="1"/>
</dbReference>
<evidence type="ECO:0000256" key="10">
    <source>
        <dbReference type="ARBA" id="ARBA00022827"/>
    </source>
</evidence>
<proteinExistence type="inferred from homology"/>
<dbReference type="GO" id="GO:0051301">
    <property type="term" value="P:cell division"/>
    <property type="evidence" value="ECO:0007669"/>
    <property type="project" value="UniProtKB-KW"/>
</dbReference>
<keyword evidence="12 19" id="KW-0133">Cell shape</keyword>
<keyword evidence="9 19" id="KW-0285">Flavoprotein</keyword>
<dbReference type="Proteomes" id="UP000509414">
    <property type="component" value="Chromosome"/>
</dbReference>
<comment type="catalytic activity">
    <reaction evidence="18 19">
        <text>UDP-N-acetyl-alpha-D-muramate + NADP(+) = UDP-N-acetyl-3-O-(1-carboxyvinyl)-alpha-D-glucosamine + NADPH + H(+)</text>
        <dbReference type="Rhea" id="RHEA:12248"/>
        <dbReference type="ChEBI" id="CHEBI:15378"/>
        <dbReference type="ChEBI" id="CHEBI:57783"/>
        <dbReference type="ChEBI" id="CHEBI:58349"/>
        <dbReference type="ChEBI" id="CHEBI:68483"/>
        <dbReference type="ChEBI" id="CHEBI:70757"/>
        <dbReference type="EC" id="1.3.1.98"/>
    </reaction>
</comment>
<evidence type="ECO:0000256" key="12">
    <source>
        <dbReference type="ARBA" id="ARBA00022960"/>
    </source>
</evidence>
<feature type="active site" evidence="19">
    <location>
        <position position="250"/>
    </location>
</feature>
<dbReference type="RefSeq" id="WP_179974796.1">
    <property type="nucleotide sequence ID" value="NZ_CP049075.1"/>
</dbReference>
<dbReference type="SUPFAM" id="SSF56176">
    <property type="entry name" value="FAD-binding/transporter-associated domain-like"/>
    <property type="match status" value="1"/>
</dbReference>
<dbReference type="Gene3D" id="3.90.78.10">
    <property type="entry name" value="UDP-N-acetylenolpyruvoylglucosamine reductase, C-terminal domain"/>
    <property type="match status" value="1"/>
</dbReference>
<dbReference type="AlphaFoldDB" id="A0A7H9CHJ9"/>
<dbReference type="NCBIfam" id="NF010479">
    <property type="entry name" value="PRK13904.1"/>
    <property type="match status" value="1"/>
</dbReference>
<evidence type="ECO:0000256" key="8">
    <source>
        <dbReference type="ARBA" id="ARBA00022618"/>
    </source>
</evidence>
<evidence type="ECO:0000256" key="4">
    <source>
        <dbReference type="ARBA" id="ARBA00004752"/>
    </source>
</evidence>
<keyword evidence="8 19" id="KW-0132">Cell division</keyword>
<comment type="subcellular location">
    <subcellularLocation>
        <location evidence="3 19">Cytoplasm</location>
    </subcellularLocation>
</comment>
<feature type="active site" description="Proton donor" evidence="19">
    <location>
        <position position="180"/>
    </location>
</feature>
<keyword evidence="15 19" id="KW-0131">Cell cycle</keyword>
<keyword evidence="10 19" id="KW-0274">FAD</keyword>
<evidence type="ECO:0000256" key="7">
    <source>
        <dbReference type="ARBA" id="ARBA00022490"/>
    </source>
</evidence>
<dbReference type="GO" id="GO:0009252">
    <property type="term" value="P:peptidoglycan biosynthetic process"/>
    <property type="evidence" value="ECO:0007669"/>
    <property type="project" value="UniProtKB-UniRule"/>
</dbReference>
<dbReference type="GO" id="GO:0071555">
    <property type="term" value="P:cell wall organization"/>
    <property type="evidence" value="ECO:0007669"/>
    <property type="project" value="UniProtKB-KW"/>
</dbReference>
<dbReference type="Gene3D" id="3.30.465.10">
    <property type="match status" value="1"/>
</dbReference>
<dbReference type="PANTHER" id="PTHR21071:SF4">
    <property type="entry name" value="UDP-N-ACETYLENOLPYRUVOYLGLUCOSAMINE REDUCTASE"/>
    <property type="match status" value="1"/>
</dbReference>
<dbReference type="EMBL" id="CP049075">
    <property type="protein sequence ID" value="QLI05597.1"/>
    <property type="molecule type" value="Genomic_DNA"/>
</dbReference>
<reference evidence="21 22" key="1">
    <citation type="submission" date="2020-02" db="EMBL/GenBank/DDBJ databases">
        <title>Complete genome sequence of the novel Campylobacter species Candidatus Campylobacter infans.</title>
        <authorList>
            <person name="Duim B."/>
            <person name="Zomer A."/>
            <person name="van der Graaf L."/>
            <person name="Wagenaar J."/>
        </authorList>
    </citation>
    <scope>NUCLEOTIDE SEQUENCE [LARGE SCALE GENOMIC DNA]</scope>
    <source>
        <strain evidence="21 22">19S00001</strain>
    </source>
</reference>
<evidence type="ECO:0000313" key="21">
    <source>
        <dbReference type="EMBL" id="QLI05597.1"/>
    </source>
</evidence>